<dbReference type="InterPro" id="IPR000120">
    <property type="entry name" value="Amidase"/>
</dbReference>
<accession>A0A9X3S501</accession>
<evidence type="ECO:0000313" key="4">
    <source>
        <dbReference type="Proteomes" id="UP001149140"/>
    </source>
</evidence>
<dbReference type="EMBL" id="JAPDOD010000064">
    <property type="protein sequence ID" value="MDA0166364.1"/>
    <property type="molecule type" value="Genomic_DNA"/>
</dbReference>
<dbReference type="InterPro" id="IPR036928">
    <property type="entry name" value="AS_sf"/>
</dbReference>
<evidence type="ECO:0000259" key="2">
    <source>
        <dbReference type="Pfam" id="PF01425"/>
    </source>
</evidence>
<dbReference type="RefSeq" id="WP_270045621.1">
    <property type="nucleotide sequence ID" value="NZ_JAPDOD010000064.1"/>
</dbReference>
<sequence>MAGVTRRRFIQTSAATGAAAALLPASRARGERTVPAPADVSARTRAYLEEQRKAGVRAGGDLAFLTGTQLAAMLAARDVSSREVTQAFLARINALNGDGGFSVPSRPVTGTTPNPDIPVYGNNGKLNAYVRVYDDLALSMAKEADARLDAGGAPLGCGVPIAIKDIFAVGGHELTLGCPLMKGNVATGDSTVAARARAAGMPILGQTHTGPWTSDDTCPQTANPWKRSKAVGGSSGGSAAAVASRLAVLSVGSDTGNSVRNPACNTGVGTIKPTYGLIPLYGATPLTVSNDHAGPICRAMTDVSLLLGVLAGPDPLDPRSLQAPPAPAYYPLAPTPGDLPLAGVRIGSTIETETSPARASWAPGILARLRAAVEQFRALGATIVDVAPATSNLGSTAYFKAAAPDPFTGAAVSASGVYGNAENAYVLRDTYTQTADPLLVGAVKTRFRRTAAISGVEGKDQLLQRAAKFTPEDLFGAYQVRREYCEAWAKVFADNDLHACLWPQKVQTPPDRADDFTGSFSGVESSRPNTTGWPCVDVPVGRDASTGIPVGIDIAAPLGADATVLQIAIDYQAHFPYHLDVPTDL</sequence>
<dbReference type="PANTHER" id="PTHR11895:SF7">
    <property type="entry name" value="GLUTAMYL-TRNA(GLN) AMIDOTRANSFERASE SUBUNIT A, MITOCHONDRIAL"/>
    <property type="match status" value="1"/>
</dbReference>
<dbReference type="SUPFAM" id="SSF75304">
    <property type="entry name" value="Amidase signature (AS) enzymes"/>
    <property type="match status" value="1"/>
</dbReference>
<dbReference type="InterPro" id="IPR019546">
    <property type="entry name" value="TAT_signal_bac_arc"/>
</dbReference>
<dbReference type="NCBIfam" id="TIGR01409">
    <property type="entry name" value="TAT_signal_seq"/>
    <property type="match status" value="1"/>
</dbReference>
<dbReference type="InterPro" id="IPR020556">
    <property type="entry name" value="Amidase_CS"/>
</dbReference>
<name>A0A9X3S501_9ACTN</name>
<dbReference type="InterPro" id="IPR006311">
    <property type="entry name" value="TAT_signal"/>
</dbReference>
<comment type="similarity">
    <text evidence="1">Belongs to the amidase family.</text>
</comment>
<dbReference type="AlphaFoldDB" id="A0A9X3S501"/>
<dbReference type="PANTHER" id="PTHR11895">
    <property type="entry name" value="TRANSAMIDASE"/>
    <property type="match status" value="1"/>
</dbReference>
<protein>
    <submittedName>
        <fullName evidence="3">Amidase</fullName>
    </submittedName>
</protein>
<keyword evidence="4" id="KW-1185">Reference proteome</keyword>
<organism evidence="3 4">
    <name type="scientific">Solirubrobacter ginsenosidimutans</name>
    <dbReference type="NCBI Taxonomy" id="490573"/>
    <lineage>
        <taxon>Bacteria</taxon>
        <taxon>Bacillati</taxon>
        <taxon>Actinomycetota</taxon>
        <taxon>Thermoleophilia</taxon>
        <taxon>Solirubrobacterales</taxon>
        <taxon>Solirubrobacteraceae</taxon>
        <taxon>Solirubrobacter</taxon>
    </lineage>
</organism>
<dbReference type="InterPro" id="IPR023631">
    <property type="entry name" value="Amidase_dom"/>
</dbReference>
<evidence type="ECO:0000313" key="3">
    <source>
        <dbReference type="EMBL" id="MDA0166364.1"/>
    </source>
</evidence>
<dbReference type="GO" id="GO:0003824">
    <property type="term" value="F:catalytic activity"/>
    <property type="evidence" value="ECO:0007669"/>
    <property type="project" value="InterPro"/>
</dbReference>
<dbReference type="Gene3D" id="3.90.1300.10">
    <property type="entry name" value="Amidase signature (AS) domain"/>
    <property type="match status" value="1"/>
</dbReference>
<proteinExistence type="inferred from homology"/>
<gene>
    <name evidence="3" type="ORF">OM076_39230</name>
</gene>
<dbReference type="PROSITE" id="PS51318">
    <property type="entry name" value="TAT"/>
    <property type="match status" value="1"/>
</dbReference>
<dbReference type="Pfam" id="PF01425">
    <property type="entry name" value="Amidase"/>
    <property type="match status" value="1"/>
</dbReference>
<reference evidence="3" key="1">
    <citation type="submission" date="2022-10" db="EMBL/GenBank/DDBJ databases">
        <title>The WGS of Solirubrobacter ginsenosidimutans DSM 21036.</title>
        <authorList>
            <person name="Jiang Z."/>
        </authorList>
    </citation>
    <scope>NUCLEOTIDE SEQUENCE</scope>
    <source>
        <strain evidence="3">DSM 21036</strain>
    </source>
</reference>
<comment type="caution">
    <text evidence="3">The sequence shown here is derived from an EMBL/GenBank/DDBJ whole genome shotgun (WGS) entry which is preliminary data.</text>
</comment>
<dbReference type="Proteomes" id="UP001149140">
    <property type="component" value="Unassembled WGS sequence"/>
</dbReference>
<evidence type="ECO:0000256" key="1">
    <source>
        <dbReference type="ARBA" id="ARBA00009199"/>
    </source>
</evidence>
<feature type="domain" description="Amidase" evidence="2">
    <location>
        <begin position="123"/>
        <end position="565"/>
    </location>
</feature>
<dbReference type="PROSITE" id="PS00571">
    <property type="entry name" value="AMIDASES"/>
    <property type="match status" value="1"/>
</dbReference>